<feature type="domain" description="OmpR/PhoB-type" evidence="7">
    <location>
        <begin position="127"/>
        <end position="225"/>
    </location>
</feature>
<feature type="DNA-binding region" description="OmpR/PhoB-type" evidence="6">
    <location>
        <begin position="127"/>
        <end position="225"/>
    </location>
</feature>
<evidence type="ECO:0000259" key="7">
    <source>
        <dbReference type="PROSITE" id="PS51755"/>
    </source>
</evidence>
<dbReference type="CDD" id="cd00383">
    <property type="entry name" value="trans_reg_C"/>
    <property type="match status" value="1"/>
</dbReference>
<dbReference type="OrthoDB" id="9114048at2"/>
<dbReference type="InterPro" id="IPR001867">
    <property type="entry name" value="OmpR/PhoB-type_DNA-bd"/>
</dbReference>
<evidence type="ECO:0000256" key="1">
    <source>
        <dbReference type="ARBA" id="ARBA00022553"/>
    </source>
</evidence>
<dbReference type="SUPFAM" id="SSF52172">
    <property type="entry name" value="CheY-like"/>
    <property type="match status" value="1"/>
</dbReference>
<organism evidence="8 9">
    <name type="scientific">Paraburkholderia phenazinium</name>
    <dbReference type="NCBI Taxonomy" id="60549"/>
    <lineage>
        <taxon>Bacteria</taxon>
        <taxon>Pseudomonadati</taxon>
        <taxon>Pseudomonadota</taxon>
        <taxon>Betaproteobacteria</taxon>
        <taxon>Burkholderiales</taxon>
        <taxon>Burkholderiaceae</taxon>
        <taxon>Paraburkholderia</taxon>
    </lineage>
</organism>
<proteinExistence type="predicted"/>
<dbReference type="PROSITE" id="PS51755">
    <property type="entry name" value="OMPR_PHOB"/>
    <property type="match status" value="1"/>
</dbReference>
<dbReference type="AlphaFoldDB" id="A0A1N6IVQ9"/>
<sequence>MRILFVSPRHPEASWLYKALHESTHSLCRSHDLAHGVWQATREPFDAAILMAHDPDLYPELTATLPQFSAIAGGAILIAILATATAQERTAALRAGADACFARPLSFIEMHERLQALRRATLARRVTGQPAAAQLQLDSLTRELVSGEQRLSLTKTEYLLVECLMRDPNVPVAHEQLIRYAWPGRDVINCTSVTPLIWRLRSKLKTHLPTVHINTVNCYGYQLSLLPP</sequence>
<name>A0A1N6IVQ9_9BURK</name>
<keyword evidence="3" id="KW-0805">Transcription regulation</keyword>
<dbReference type="Proteomes" id="UP000185151">
    <property type="component" value="Unassembled WGS sequence"/>
</dbReference>
<reference evidence="8 9" key="1">
    <citation type="submission" date="2016-11" db="EMBL/GenBank/DDBJ databases">
        <authorList>
            <person name="Jaros S."/>
            <person name="Januszkiewicz K."/>
            <person name="Wedrychowicz H."/>
        </authorList>
    </citation>
    <scope>NUCLEOTIDE SEQUENCE [LARGE SCALE GENOMIC DNA]</scope>
    <source>
        <strain evidence="8 9">GAS95</strain>
    </source>
</reference>
<dbReference type="GO" id="GO:0000156">
    <property type="term" value="F:phosphorelay response regulator activity"/>
    <property type="evidence" value="ECO:0007669"/>
    <property type="project" value="TreeGrafter"/>
</dbReference>
<dbReference type="InterPro" id="IPR016032">
    <property type="entry name" value="Sig_transdc_resp-reg_C-effctor"/>
</dbReference>
<dbReference type="Gene3D" id="1.10.10.10">
    <property type="entry name" value="Winged helix-like DNA-binding domain superfamily/Winged helix DNA-binding domain"/>
    <property type="match status" value="1"/>
</dbReference>
<dbReference type="SUPFAM" id="SSF46894">
    <property type="entry name" value="C-terminal effector domain of the bipartite response regulators"/>
    <property type="match status" value="1"/>
</dbReference>
<dbReference type="InterPro" id="IPR036388">
    <property type="entry name" value="WH-like_DNA-bd_sf"/>
</dbReference>
<dbReference type="RefSeq" id="WP_074295973.1">
    <property type="nucleotide sequence ID" value="NZ_FSRU01000001.1"/>
</dbReference>
<dbReference type="EMBL" id="FSRU01000001">
    <property type="protein sequence ID" value="SIO36117.1"/>
    <property type="molecule type" value="Genomic_DNA"/>
</dbReference>
<gene>
    <name evidence="8" type="ORF">SAMN05444165_2541</name>
</gene>
<evidence type="ECO:0000256" key="3">
    <source>
        <dbReference type="ARBA" id="ARBA00023015"/>
    </source>
</evidence>
<dbReference type="PANTHER" id="PTHR48111">
    <property type="entry name" value="REGULATOR OF RPOS"/>
    <property type="match status" value="1"/>
</dbReference>
<evidence type="ECO:0000256" key="2">
    <source>
        <dbReference type="ARBA" id="ARBA00023012"/>
    </source>
</evidence>
<evidence type="ECO:0000256" key="6">
    <source>
        <dbReference type="PROSITE-ProRule" id="PRU01091"/>
    </source>
</evidence>
<dbReference type="GO" id="GO:0006355">
    <property type="term" value="P:regulation of DNA-templated transcription"/>
    <property type="evidence" value="ECO:0007669"/>
    <property type="project" value="InterPro"/>
</dbReference>
<keyword evidence="4 6" id="KW-0238">DNA-binding</keyword>
<dbReference type="PANTHER" id="PTHR48111:SF1">
    <property type="entry name" value="TWO-COMPONENT RESPONSE REGULATOR ORR33"/>
    <property type="match status" value="1"/>
</dbReference>
<dbReference type="SMART" id="SM00862">
    <property type="entry name" value="Trans_reg_C"/>
    <property type="match status" value="1"/>
</dbReference>
<evidence type="ECO:0000313" key="9">
    <source>
        <dbReference type="Proteomes" id="UP000185151"/>
    </source>
</evidence>
<dbReference type="GO" id="GO:0005829">
    <property type="term" value="C:cytosol"/>
    <property type="evidence" value="ECO:0007669"/>
    <property type="project" value="TreeGrafter"/>
</dbReference>
<keyword evidence="9" id="KW-1185">Reference proteome</keyword>
<dbReference type="InterPro" id="IPR011006">
    <property type="entry name" value="CheY-like_superfamily"/>
</dbReference>
<evidence type="ECO:0000256" key="4">
    <source>
        <dbReference type="ARBA" id="ARBA00023125"/>
    </source>
</evidence>
<dbReference type="GO" id="GO:0000976">
    <property type="term" value="F:transcription cis-regulatory region binding"/>
    <property type="evidence" value="ECO:0007669"/>
    <property type="project" value="TreeGrafter"/>
</dbReference>
<accession>A0A1N6IVQ9</accession>
<dbReference type="Pfam" id="PF00486">
    <property type="entry name" value="Trans_reg_C"/>
    <property type="match status" value="1"/>
</dbReference>
<keyword evidence="1" id="KW-0597">Phosphoprotein</keyword>
<keyword evidence="2" id="KW-0902">Two-component regulatory system</keyword>
<dbReference type="InterPro" id="IPR039420">
    <property type="entry name" value="WalR-like"/>
</dbReference>
<evidence type="ECO:0000313" key="8">
    <source>
        <dbReference type="EMBL" id="SIO36117.1"/>
    </source>
</evidence>
<keyword evidence="5" id="KW-0804">Transcription</keyword>
<evidence type="ECO:0000256" key="5">
    <source>
        <dbReference type="ARBA" id="ARBA00023163"/>
    </source>
</evidence>
<protein>
    <submittedName>
        <fullName evidence="8">DNA-binding response regulator, OmpR family, contains REC and winged-helix (WHTH) domain</fullName>
    </submittedName>
</protein>
<dbReference type="GO" id="GO:0032993">
    <property type="term" value="C:protein-DNA complex"/>
    <property type="evidence" value="ECO:0007669"/>
    <property type="project" value="TreeGrafter"/>
</dbReference>